<dbReference type="EMBL" id="ML769461">
    <property type="protein sequence ID" value="KAE9400056.1"/>
    <property type="molecule type" value="Genomic_DNA"/>
</dbReference>
<dbReference type="Proteomes" id="UP000799118">
    <property type="component" value="Unassembled WGS sequence"/>
</dbReference>
<dbReference type="AlphaFoldDB" id="A0A6A4HPP4"/>
<accession>A0A6A4HPP4</accession>
<dbReference type="OrthoDB" id="538336at2759"/>
<evidence type="ECO:0000313" key="1">
    <source>
        <dbReference type="EMBL" id="KAE9400056.1"/>
    </source>
</evidence>
<dbReference type="GO" id="GO:0071949">
    <property type="term" value="F:FAD binding"/>
    <property type="evidence" value="ECO:0007669"/>
    <property type="project" value="InterPro"/>
</dbReference>
<dbReference type="InterPro" id="IPR046373">
    <property type="entry name" value="Acyl-CoA_Oxase/DH_mid-dom_sf"/>
</dbReference>
<dbReference type="InterPro" id="IPR012258">
    <property type="entry name" value="Acyl-CoA_oxidase"/>
</dbReference>
<proteinExistence type="predicted"/>
<dbReference type="Gene3D" id="2.40.110.10">
    <property type="entry name" value="Butyryl-CoA Dehydrogenase, subunit A, domain 2"/>
    <property type="match status" value="1"/>
</dbReference>
<evidence type="ECO:0000313" key="2">
    <source>
        <dbReference type="Proteomes" id="UP000799118"/>
    </source>
</evidence>
<gene>
    <name evidence="1" type="ORF">BT96DRAFT_660665</name>
</gene>
<reference evidence="1" key="1">
    <citation type="journal article" date="2019" name="Environ. Microbiol.">
        <title>Fungal ecological strategies reflected in gene transcription - a case study of two litter decomposers.</title>
        <authorList>
            <person name="Barbi F."/>
            <person name="Kohler A."/>
            <person name="Barry K."/>
            <person name="Baskaran P."/>
            <person name="Daum C."/>
            <person name="Fauchery L."/>
            <person name="Ihrmark K."/>
            <person name="Kuo A."/>
            <person name="LaButti K."/>
            <person name="Lipzen A."/>
            <person name="Morin E."/>
            <person name="Grigoriev I.V."/>
            <person name="Henrissat B."/>
            <person name="Lindahl B."/>
            <person name="Martin F."/>
        </authorList>
    </citation>
    <scope>NUCLEOTIDE SEQUENCE</scope>
    <source>
        <strain evidence="1">JB14</strain>
    </source>
</reference>
<organism evidence="1 2">
    <name type="scientific">Gymnopus androsaceus JB14</name>
    <dbReference type="NCBI Taxonomy" id="1447944"/>
    <lineage>
        <taxon>Eukaryota</taxon>
        <taxon>Fungi</taxon>
        <taxon>Dikarya</taxon>
        <taxon>Basidiomycota</taxon>
        <taxon>Agaricomycotina</taxon>
        <taxon>Agaricomycetes</taxon>
        <taxon>Agaricomycetidae</taxon>
        <taxon>Agaricales</taxon>
        <taxon>Marasmiineae</taxon>
        <taxon>Omphalotaceae</taxon>
        <taxon>Gymnopus</taxon>
    </lineage>
</organism>
<sequence length="121" mass="13459">MDCAAYTLVTIQYNLMAETAPNAFVQSLLFYGQYPLKIVLHTALTEVAHGLDARNLETATTLLRNRQFDLHTPHPGAAKIMPPTMPKKGHGCIALMMARLIVKEEDHGIRPFVVSVLSRNM</sequence>
<dbReference type="GO" id="GO:0003997">
    <property type="term" value="F:acyl-CoA oxidase activity"/>
    <property type="evidence" value="ECO:0007669"/>
    <property type="project" value="InterPro"/>
</dbReference>
<dbReference type="PANTHER" id="PTHR10909:SF382">
    <property type="entry name" value="ACYL-COENZYME A OXIDASE"/>
    <property type="match status" value="1"/>
</dbReference>
<keyword evidence="2" id="KW-1185">Reference proteome</keyword>
<dbReference type="InterPro" id="IPR009100">
    <property type="entry name" value="AcylCoA_DH/oxidase_NM_dom_sf"/>
</dbReference>
<name>A0A6A4HPP4_9AGAR</name>
<dbReference type="GO" id="GO:0005777">
    <property type="term" value="C:peroxisome"/>
    <property type="evidence" value="ECO:0007669"/>
    <property type="project" value="InterPro"/>
</dbReference>
<dbReference type="PANTHER" id="PTHR10909">
    <property type="entry name" value="ELECTRON TRANSPORT OXIDOREDUCTASE"/>
    <property type="match status" value="1"/>
</dbReference>
<dbReference type="GO" id="GO:0005504">
    <property type="term" value="F:fatty acid binding"/>
    <property type="evidence" value="ECO:0007669"/>
    <property type="project" value="TreeGrafter"/>
</dbReference>
<dbReference type="SUPFAM" id="SSF56645">
    <property type="entry name" value="Acyl-CoA dehydrogenase NM domain-like"/>
    <property type="match status" value="1"/>
</dbReference>
<protein>
    <submittedName>
        <fullName evidence="1">Uncharacterized protein</fullName>
    </submittedName>
</protein>
<dbReference type="GO" id="GO:0055088">
    <property type="term" value="P:lipid homeostasis"/>
    <property type="evidence" value="ECO:0007669"/>
    <property type="project" value="TreeGrafter"/>
</dbReference>
<dbReference type="GO" id="GO:0033540">
    <property type="term" value="P:fatty acid beta-oxidation using acyl-CoA oxidase"/>
    <property type="evidence" value="ECO:0007669"/>
    <property type="project" value="TreeGrafter"/>
</dbReference>